<dbReference type="Gramene" id="KVH88104">
    <property type="protein sequence ID" value="KVH88104"/>
    <property type="gene ID" value="Ccrd_024512"/>
</dbReference>
<proteinExistence type="predicted"/>
<evidence type="ECO:0000256" key="1">
    <source>
        <dbReference type="SAM" id="MobiDB-lite"/>
    </source>
</evidence>
<dbReference type="SMART" id="SM00743">
    <property type="entry name" value="Agenet"/>
    <property type="match status" value="1"/>
</dbReference>
<gene>
    <name evidence="3" type="ORF">Ccrd_024512</name>
</gene>
<feature type="compositionally biased region" description="Low complexity" evidence="1">
    <location>
        <begin position="253"/>
        <end position="265"/>
    </location>
</feature>
<dbReference type="PANTHER" id="PTHR36805:SF7">
    <property type="entry name" value="AGENET DOMAIN-CONTAINING PROTEIN"/>
    <property type="match status" value="1"/>
</dbReference>
<comment type="caution">
    <text evidence="3">The sequence shown here is derived from an EMBL/GenBank/DDBJ whole genome shotgun (WGS) entry which is preliminary data.</text>
</comment>
<dbReference type="PANTHER" id="PTHR36805">
    <property type="entry name" value="AGENET DOMAIN-CONTAINING PROTEIN"/>
    <property type="match status" value="1"/>
</dbReference>
<sequence>MEKLGVLHLEVGQLAEMRTFVRGFRGAWFRCKIKDVFLEKNKILLEYYDFSDEEISWAKIYEVPHYGRKSKQIKKQLMMRPHYPQMHHTSEMPPVNSISEVCVINDGTWKVGDLVDWFEDSSYWSARVIKVLSDDKVKIELPMAPAGEGGVHEAFCKDLRPSLDWSAGKGWTLATMEGQSSCSAQLIFPSQQDEVNCKATEQMVMGLDSEREEASSTSRISAAIAIEGGDRERQQEANKMNSEQVKMDGKAVISSSSSSSEDSISTLHVEESKEEEVVVGSAEYSSSIELNMMHEETLEATILDLEELANRIKWIKSILETNQDTSSLSSSSRWKFT</sequence>
<dbReference type="OMA" id="HREPSIP"/>
<evidence type="ECO:0000259" key="2">
    <source>
        <dbReference type="SMART" id="SM00743"/>
    </source>
</evidence>
<dbReference type="EMBL" id="LEKV01005571">
    <property type="protein sequence ID" value="KVH88104.1"/>
    <property type="molecule type" value="Genomic_DNA"/>
</dbReference>
<evidence type="ECO:0000313" key="3">
    <source>
        <dbReference type="EMBL" id="KVH88104.1"/>
    </source>
</evidence>
<accession>A0A118JRU4</accession>
<dbReference type="Pfam" id="PF05641">
    <property type="entry name" value="Agenet"/>
    <property type="match status" value="1"/>
</dbReference>
<reference evidence="3 4" key="1">
    <citation type="journal article" date="2016" name="Sci. Rep.">
        <title>The genome sequence of the outbreeding globe artichoke constructed de novo incorporating a phase-aware low-pass sequencing strategy of F1 progeny.</title>
        <authorList>
            <person name="Scaglione D."/>
            <person name="Reyes-Chin-Wo S."/>
            <person name="Acquadro A."/>
            <person name="Froenicke L."/>
            <person name="Portis E."/>
            <person name="Beitel C."/>
            <person name="Tirone M."/>
            <person name="Mauro R."/>
            <person name="Lo Monaco A."/>
            <person name="Mauromicale G."/>
            <person name="Faccioli P."/>
            <person name="Cattivelli L."/>
            <person name="Rieseberg L."/>
            <person name="Michelmore R."/>
            <person name="Lanteri S."/>
        </authorList>
    </citation>
    <scope>NUCLEOTIDE SEQUENCE [LARGE SCALE GENOMIC DNA]</scope>
    <source>
        <strain evidence="3">2C</strain>
    </source>
</reference>
<protein>
    <submittedName>
        <fullName evidence="3">Agenet-like domain-containing protein</fullName>
    </submittedName>
</protein>
<keyword evidence="4" id="KW-1185">Reference proteome</keyword>
<name>A0A118JRU4_CYNCS</name>
<organism evidence="3 4">
    <name type="scientific">Cynara cardunculus var. scolymus</name>
    <name type="common">Globe artichoke</name>
    <name type="synonym">Cynara scolymus</name>
    <dbReference type="NCBI Taxonomy" id="59895"/>
    <lineage>
        <taxon>Eukaryota</taxon>
        <taxon>Viridiplantae</taxon>
        <taxon>Streptophyta</taxon>
        <taxon>Embryophyta</taxon>
        <taxon>Tracheophyta</taxon>
        <taxon>Spermatophyta</taxon>
        <taxon>Magnoliopsida</taxon>
        <taxon>eudicotyledons</taxon>
        <taxon>Gunneridae</taxon>
        <taxon>Pentapetalae</taxon>
        <taxon>asterids</taxon>
        <taxon>campanulids</taxon>
        <taxon>Asterales</taxon>
        <taxon>Asteraceae</taxon>
        <taxon>Carduoideae</taxon>
        <taxon>Cardueae</taxon>
        <taxon>Carduinae</taxon>
        <taxon>Cynara</taxon>
    </lineage>
</organism>
<feature type="region of interest" description="Disordered" evidence="1">
    <location>
        <begin position="251"/>
        <end position="272"/>
    </location>
</feature>
<feature type="domain" description="Agenet" evidence="2">
    <location>
        <begin position="107"/>
        <end position="167"/>
    </location>
</feature>
<dbReference type="InterPro" id="IPR014002">
    <property type="entry name" value="Agenet_dom_plant"/>
</dbReference>
<dbReference type="Proteomes" id="UP000243975">
    <property type="component" value="Unassembled WGS sequence"/>
</dbReference>
<dbReference type="STRING" id="59895.A0A118JRU4"/>
<dbReference type="AlphaFoldDB" id="A0A118JRU4"/>
<evidence type="ECO:0000313" key="4">
    <source>
        <dbReference type="Proteomes" id="UP000243975"/>
    </source>
</evidence>
<dbReference type="InterPro" id="IPR008395">
    <property type="entry name" value="Agenet-like_dom"/>
</dbReference>